<protein>
    <recommendedName>
        <fullName evidence="4">AAA+ ATPase domain-containing protein</fullName>
    </recommendedName>
</protein>
<keyword evidence="6" id="KW-1185">Reference proteome</keyword>
<dbReference type="Pfam" id="PF00004">
    <property type="entry name" value="AAA"/>
    <property type="match status" value="1"/>
</dbReference>
<dbReference type="InterPro" id="IPR003593">
    <property type="entry name" value="AAA+_ATPase"/>
</dbReference>
<dbReference type="AlphaFoldDB" id="A0A9J6FKJ7"/>
<comment type="caution">
    <text evidence="5">The sequence shown here is derived from an EMBL/GenBank/DDBJ whole genome shotgun (WGS) entry which is preliminary data.</text>
</comment>
<comment type="similarity">
    <text evidence="1">Belongs to the AAA ATPase family.</text>
</comment>
<gene>
    <name evidence="5" type="ORF">HPB48_014226</name>
</gene>
<dbReference type="InterPro" id="IPR050221">
    <property type="entry name" value="26S_Proteasome_ATPase"/>
</dbReference>
<feature type="domain" description="AAA+ ATPase" evidence="4">
    <location>
        <begin position="104"/>
        <end position="225"/>
    </location>
</feature>
<dbReference type="OMA" id="HIMHEIE"/>
<evidence type="ECO:0000256" key="3">
    <source>
        <dbReference type="ARBA" id="ARBA00022840"/>
    </source>
</evidence>
<organism evidence="5 6">
    <name type="scientific">Haemaphysalis longicornis</name>
    <name type="common">Bush tick</name>
    <dbReference type="NCBI Taxonomy" id="44386"/>
    <lineage>
        <taxon>Eukaryota</taxon>
        <taxon>Metazoa</taxon>
        <taxon>Ecdysozoa</taxon>
        <taxon>Arthropoda</taxon>
        <taxon>Chelicerata</taxon>
        <taxon>Arachnida</taxon>
        <taxon>Acari</taxon>
        <taxon>Parasitiformes</taxon>
        <taxon>Ixodida</taxon>
        <taxon>Ixodoidea</taxon>
        <taxon>Ixodidae</taxon>
        <taxon>Haemaphysalinae</taxon>
        <taxon>Haemaphysalis</taxon>
    </lineage>
</organism>
<dbReference type="GO" id="GO:0005524">
    <property type="term" value="F:ATP binding"/>
    <property type="evidence" value="ECO:0007669"/>
    <property type="project" value="UniProtKB-KW"/>
</dbReference>
<sequence length="250" mass="27777">MKSEVMHIMHEIEALKKIKANDDKIKLKKVLPYLVSTLAELPDLDPEELGEEDGARVNPTLSKRWSTEHYSDIGRLDKLIQELVEAVVLPVTHKGKFAKIGLDPNKGALLYGPPGTGKTLMARAWVAQTKSTFLKLAAPSVVQTFIGDGAKLVRDALALAKELDAIGTKRFDSEETGCREVQRTMLELLNQLDGFSSSGDVRVIAATNRVDIYWTRPKIEFPDPDEKARARIMHIHSRKTNYQGTSTSKG</sequence>
<dbReference type="VEuPathDB" id="VectorBase:HLOH_056052"/>
<proteinExistence type="inferred from homology"/>
<keyword evidence="2" id="KW-0547">Nucleotide-binding</keyword>
<dbReference type="PANTHER" id="PTHR23073">
    <property type="entry name" value="26S PROTEASOME REGULATORY SUBUNIT"/>
    <property type="match status" value="1"/>
</dbReference>
<evidence type="ECO:0000256" key="2">
    <source>
        <dbReference type="ARBA" id="ARBA00022741"/>
    </source>
</evidence>
<name>A0A9J6FKJ7_HAELO</name>
<evidence type="ECO:0000259" key="4">
    <source>
        <dbReference type="SMART" id="SM00382"/>
    </source>
</evidence>
<dbReference type="InterPro" id="IPR027417">
    <property type="entry name" value="P-loop_NTPase"/>
</dbReference>
<keyword evidence="3" id="KW-0067">ATP-binding</keyword>
<evidence type="ECO:0000313" key="5">
    <source>
        <dbReference type="EMBL" id="KAH9362992.1"/>
    </source>
</evidence>
<evidence type="ECO:0000256" key="1">
    <source>
        <dbReference type="ARBA" id="ARBA00006914"/>
    </source>
</evidence>
<dbReference type="SMART" id="SM00382">
    <property type="entry name" value="AAA"/>
    <property type="match status" value="1"/>
</dbReference>
<reference evidence="5 6" key="1">
    <citation type="journal article" date="2020" name="Cell">
        <title>Large-Scale Comparative Analyses of Tick Genomes Elucidate Their Genetic Diversity and Vector Capacities.</title>
        <authorList>
            <consortium name="Tick Genome and Microbiome Consortium (TIGMIC)"/>
            <person name="Jia N."/>
            <person name="Wang J."/>
            <person name="Shi W."/>
            <person name="Du L."/>
            <person name="Sun Y."/>
            <person name="Zhan W."/>
            <person name="Jiang J.F."/>
            <person name="Wang Q."/>
            <person name="Zhang B."/>
            <person name="Ji P."/>
            <person name="Bell-Sakyi L."/>
            <person name="Cui X.M."/>
            <person name="Yuan T.T."/>
            <person name="Jiang B.G."/>
            <person name="Yang W.F."/>
            <person name="Lam T.T."/>
            <person name="Chang Q.C."/>
            <person name="Ding S.J."/>
            <person name="Wang X.J."/>
            <person name="Zhu J.G."/>
            <person name="Ruan X.D."/>
            <person name="Zhao L."/>
            <person name="Wei J.T."/>
            <person name="Ye R.Z."/>
            <person name="Que T.C."/>
            <person name="Du C.H."/>
            <person name="Zhou Y.H."/>
            <person name="Cheng J.X."/>
            <person name="Dai P.F."/>
            <person name="Guo W.B."/>
            <person name="Han X.H."/>
            <person name="Huang E.J."/>
            <person name="Li L.F."/>
            <person name="Wei W."/>
            <person name="Gao Y.C."/>
            <person name="Liu J.Z."/>
            <person name="Shao H.Z."/>
            <person name="Wang X."/>
            <person name="Wang C.C."/>
            <person name="Yang T.C."/>
            <person name="Huo Q.B."/>
            <person name="Li W."/>
            <person name="Chen H.Y."/>
            <person name="Chen S.E."/>
            <person name="Zhou L.G."/>
            <person name="Ni X.B."/>
            <person name="Tian J.H."/>
            <person name="Sheng Y."/>
            <person name="Liu T."/>
            <person name="Pan Y.S."/>
            <person name="Xia L.Y."/>
            <person name="Li J."/>
            <person name="Zhao F."/>
            <person name="Cao W.C."/>
        </authorList>
    </citation>
    <scope>NUCLEOTIDE SEQUENCE [LARGE SCALE GENOMIC DNA]</scope>
    <source>
        <strain evidence="5">HaeL-2018</strain>
    </source>
</reference>
<dbReference type="Proteomes" id="UP000821853">
    <property type="component" value="Chromosome 1"/>
</dbReference>
<dbReference type="SUPFAM" id="SSF52540">
    <property type="entry name" value="P-loop containing nucleoside triphosphate hydrolases"/>
    <property type="match status" value="1"/>
</dbReference>
<dbReference type="OrthoDB" id="9443236at2759"/>
<dbReference type="EMBL" id="JABSTR010000001">
    <property type="protein sequence ID" value="KAH9362992.1"/>
    <property type="molecule type" value="Genomic_DNA"/>
</dbReference>
<evidence type="ECO:0000313" key="6">
    <source>
        <dbReference type="Proteomes" id="UP000821853"/>
    </source>
</evidence>
<dbReference type="GO" id="GO:0016887">
    <property type="term" value="F:ATP hydrolysis activity"/>
    <property type="evidence" value="ECO:0007669"/>
    <property type="project" value="InterPro"/>
</dbReference>
<dbReference type="Gene3D" id="3.40.50.300">
    <property type="entry name" value="P-loop containing nucleotide triphosphate hydrolases"/>
    <property type="match status" value="1"/>
</dbReference>
<accession>A0A9J6FKJ7</accession>
<dbReference type="InterPro" id="IPR003959">
    <property type="entry name" value="ATPase_AAA_core"/>
</dbReference>